<accession>A0ABR9JGC5</accession>
<evidence type="ECO:0000256" key="2">
    <source>
        <dbReference type="ARBA" id="ARBA00022840"/>
    </source>
</evidence>
<dbReference type="InterPro" id="IPR050221">
    <property type="entry name" value="26S_Proteasome_ATPase"/>
</dbReference>
<dbReference type="Gene3D" id="3.40.50.300">
    <property type="entry name" value="P-loop containing nucleotide triphosphate hydrolases"/>
    <property type="match status" value="1"/>
</dbReference>
<gene>
    <name evidence="5" type="ORF">H4W27_002077</name>
</gene>
<evidence type="ECO:0000256" key="1">
    <source>
        <dbReference type="ARBA" id="ARBA00022741"/>
    </source>
</evidence>
<dbReference type="InterPro" id="IPR027417">
    <property type="entry name" value="P-loop_NTPase"/>
</dbReference>
<keyword evidence="6" id="KW-1185">Reference proteome</keyword>
<dbReference type="GO" id="GO:0000502">
    <property type="term" value="C:proteasome complex"/>
    <property type="evidence" value="ECO:0007669"/>
    <property type="project" value="UniProtKB-KW"/>
</dbReference>
<keyword evidence="2" id="KW-0067">ATP-binding</keyword>
<evidence type="ECO:0000259" key="4">
    <source>
        <dbReference type="Pfam" id="PF00004"/>
    </source>
</evidence>
<evidence type="ECO:0000313" key="6">
    <source>
        <dbReference type="Proteomes" id="UP000643525"/>
    </source>
</evidence>
<evidence type="ECO:0000313" key="5">
    <source>
        <dbReference type="EMBL" id="MBE1524959.1"/>
    </source>
</evidence>
<dbReference type="Gene3D" id="1.10.8.60">
    <property type="match status" value="1"/>
</dbReference>
<reference evidence="5 6" key="1">
    <citation type="submission" date="2020-10" db="EMBL/GenBank/DDBJ databases">
        <title>Sequencing the genomes of 1000 actinobacteria strains.</title>
        <authorList>
            <person name="Klenk H.-P."/>
        </authorList>
    </citation>
    <scope>NUCLEOTIDE SEQUENCE [LARGE SCALE GENOMIC DNA]</scope>
    <source>
        <strain evidence="5 6">DSM 15666</strain>
    </source>
</reference>
<comment type="caution">
    <text evidence="5">The sequence shown here is derived from an EMBL/GenBank/DDBJ whole genome shotgun (WGS) entry which is preliminary data.</text>
</comment>
<dbReference type="SUPFAM" id="SSF52540">
    <property type="entry name" value="P-loop containing nucleoside triphosphate hydrolases"/>
    <property type="match status" value="1"/>
</dbReference>
<evidence type="ECO:0000256" key="3">
    <source>
        <dbReference type="SAM" id="MobiDB-lite"/>
    </source>
</evidence>
<dbReference type="PANTHER" id="PTHR23073">
    <property type="entry name" value="26S PROTEASOME REGULATORY SUBUNIT"/>
    <property type="match status" value="1"/>
</dbReference>
<feature type="domain" description="ATPase AAA-type core" evidence="4">
    <location>
        <begin position="4"/>
        <end position="80"/>
    </location>
</feature>
<protein>
    <submittedName>
        <fullName evidence="5">ATP-dependent 26S proteasome regulatory subunit</fullName>
    </submittedName>
</protein>
<keyword evidence="1" id="KW-0547">Nucleotide-binding</keyword>
<dbReference type="InterPro" id="IPR003959">
    <property type="entry name" value="ATPase_AAA_core"/>
</dbReference>
<keyword evidence="5" id="KW-0647">Proteasome</keyword>
<name>A0ABR9JGC5_9MICC</name>
<feature type="compositionally biased region" description="Acidic residues" evidence="3">
    <location>
        <begin position="168"/>
        <end position="183"/>
    </location>
</feature>
<proteinExistence type="predicted"/>
<dbReference type="EMBL" id="JADBED010000001">
    <property type="protein sequence ID" value="MBE1524959.1"/>
    <property type="molecule type" value="Genomic_DNA"/>
</dbReference>
<dbReference type="RefSeq" id="WP_192595900.1">
    <property type="nucleotide sequence ID" value="NZ_BAAALJ010000043.1"/>
</dbReference>
<dbReference type="Pfam" id="PF00004">
    <property type="entry name" value="AAA"/>
    <property type="match status" value="1"/>
</dbReference>
<organism evidence="5 6">
    <name type="scientific">Nesterenkonia lutea</name>
    <dbReference type="NCBI Taxonomy" id="272919"/>
    <lineage>
        <taxon>Bacteria</taxon>
        <taxon>Bacillati</taxon>
        <taxon>Actinomycetota</taxon>
        <taxon>Actinomycetes</taxon>
        <taxon>Micrococcales</taxon>
        <taxon>Micrococcaceae</taxon>
        <taxon>Nesterenkonia</taxon>
    </lineage>
</organism>
<dbReference type="Proteomes" id="UP000643525">
    <property type="component" value="Unassembled WGS sequence"/>
</dbReference>
<sequence>MAAETARALQPSLVVLEDCDLVAEDRDFGDAGRPLLFDTLDGLSEDADVAFVLTTNRADVLEPALAQRPGRVDLAIEIPLPDREGRLKLFTLYSEKLEFSLECLEDAADATEGITASFAKEAIRRAVVNAAAEGRTALDADLVTAVAELMSDQDQLTAKLLASATEWPQEDLDADPEGLDEGLEPNADEHPLR</sequence>
<feature type="region of interest" description="Disordered" evidence="3">
    <location>
        <begin position="167"/>
        <end position="193"/>
    </location>
</feature>